<evidence type="ECO:0000313" key="1">
    <source>
        <dbReference type="EMBL" id="KAI5345486.1"/>
    </source>
</evidence>
<organism evidence="1 2">
    <name type="scientific">Prunus dulcis</name>
    <name type="common">Almond</name>
    <name type="synonym">Amygdalus dulcis</name>
    <dbReference type="NCBI Taxonomy" id="3755"/>
    <lineage>
        <taxon>Eukaryota</taxon>
        <taxon>Viridiplantae</taxon>
        <taxon>Streptophyta</taxon>
        <taxon>Embryophyta</taxon>
        <taxon>Tracheophyta</taxon>
        <taxon>Spermatophyta</taxon>
        <taxon>Magnoliopsida</taxon>
        <taxon>eudicotyledons</taxon>
        <taxon>Gunneridae</taxon>
        <taxon>Pentapetalae</taxon>
        <taxon>rosids</taxon>
        <taxon>fabids</taxon>
        <taxon>Rosales</taxon>
        <taxon>Rosaceae</taxon>
        <taxon>Amygdaloideae</taxon>
        <taxon>Amygdaleae</taxon>
        <taxon>Prunus</taxon>
    </lineage>
</organism>
<sequence>MATQVLVLGTSSWRELSSIPPSCLTYKSTYAHGDMHWLVIEDDNILSFDFKKEEFNWTPCLASLAASLGLSPLA</sequence>
<gene>
    <name evidence="1" type="ORF">L3X38_013363</name>
</gene>
<dbReference type="AlphaFoldDB" id="A0AAD4ZH96"/>
<accession>A0AAD4ZH96</accession>
<keyword evidence="2" id="KW-1185">Reference proteome</keyword>
<dbReference type="Proteomes" id="UP001054821">
    <property type="component" value="Chromosome 2"/>
</dbReference>
<protein>
    <submittedName>
        <fullName evidence="1">Uncharacterized protein</fullName>
    </submittedName>
</protein>
<name>A0AAD4ZH96_PRUDU</name>
<evidence type="ECO:0000313" key="2">
    <source>
        <dbReference type="Proteomes" id="UP001054821"/>
    </source>
</evidence>
<proteinExistence type="predicted"/>
<dbReference type="EMBL" id="JAJFAZ020000002">
    <property type="protein sequence ID" value="KAI5345486.1"/>
    <property type="molecule type" value="Genomic_DNA"/>
</dbReference>
<comment type="caution">
    <text evidence="1">The sequence shown here is derived from an EMBL/GenBank/DDBJ whole genome shotgun (WGS) entry which is preliminary data.</text>
</comment>
<reference evidence="1 2" key="1">
    <citation type="journal article" date="2022" name="G3 (Bethesda)">
        <title>Whole-genome sequence and methylome profiling of the almond [Prunus dulcis (Mill.) D.A. Webb] cultivar 'Nonpareil'.</title>
        <authorList>
            <person name="D'Amico-Willman K.M."/>
            <person name="Ouma W.Z."/>
            <person name="Meulia T."/>
            <person name="Sideli G.M."/>
            <person name="Gradziel T.M."/>
            <person name="Fresnedo-Ramirez J."/>
        </authorList>
    </citation>
    <scope>NUCLEOTIDE SEQUENCE [LARGE SCALE GENOMIC DNA]</scope>
    <source>
        <strain evidence="1">Clone GOH B32 T37-40</strain>
    </source>
</reference>